<dbReference type="SUPFAM" id="SSF55021">
    <property type="entry name" value="ACT-like"/>
    <property type="match status" value="2"/>
</dbReference>
<dbReference type="GO" id="GO:0009089">
    <property type="term" value="P:lysine biosynthetic process via diaminopimelate"/>
    <property type="evidence" value="ECO:0007669"/>
    <property type="project" value="TreeGrafter"/>
</dbReference>
<keyword evidence="5" id="KW-0418">Kinase</keyword>
<reference evidence="10" key="2">
    <citation type="submission" date="2015-01" db="EMBL/GenBank/DDBJ databases">
        <title>Evolutionary Origins and Diversification of the Mycorrhizal Mutualists.</title>
        <authorList>
            <consortium name="DOE Joint Genome Institute"/>
            <consortium name="Mycorrhizal Genomics Consortium"/>
            <person name="Kohler A."/>
            <person name="Kuo A."/>
            <person name="Nagy L.G."/>
            <person name="Floudas D."/>
            <person name="Copeland A."/>
            <person name="Barry K.W."/>
            <person name="Cichocki N."/>
            <person name="Veneault-Fourrey C."/>
            <person name="LaButti K."/>
            <person name="Lindquist E.A."/>
            <person name="Lipzen A."/>
            <person name="Lundell T."/>
            <person name="Morin E."/>
            <person name="Murat C."/>
            <person name="Riley R."/>
            <person name="Ohm R."/>
            <person name="Sun H."/>
            <person name="Tunlid A."/>
            <person name="Henrissat B."/>
            <person name="Grigoriev I.V."/>
            <person name="Hibbett D.S."/>
            <person name="Martin F."/>
        </authorList>
    </citation>
    <scope>NUCLEOTIDE SEQUENCE [LARGE SCALE GENOMIC DNA]</scope>
    <source>
        <strain evidence="10">Foug A</strain>
    </source>
</reference>
<dbReference type="GO" id="GO:0004072">
    <property type="term" value="F:aspartate kinase activity"/>
    <property type="evidence" value="ECO:0007669"/>
    <property type="project" value="UniProtKB-EC"/>
</dbReference>
<keyword evidence="10" id="KW-1185">Reference proteome</keyword>
<dbReference type="GO" id="GO:0005524">
    <property type="term" value="F:ATP binding"/>
    <property type="evidence" value="ECO:0007669"/>
    <property type="project" value="UniProtKB-KW"/>
</dbReference>
<dbReference type="InterPro" id="IPR002912">
    <property type="entry name" value="ACT_dom"/>
</dbReference>
<dbReference type="NCBIfam" id="TIGR00657">
    <property type="entry name" value="asp_kinases"/>
    <property type="match status" value="1"/>
</dbReference>
<comment type="similarity">
    <text evidence="1">Belongs to the aspartokinase family.</text>
</comment>
<dbReference type="Gene3D" id="3.30.70.260">
    <property type="match status" value="2"/>
</dbReference>
<evidence type="ECO:0000259" key="8">
    <source>
        <dbReference type="PROSITE" id="PS51671"/>
    </source>
</evidence>
<evidence type="ECO:0000256" key="7">
    <source>
        <dbReference type="SAM" id="MobiDB-lite"/>
    </source>
</evidence>
<dbReference type="PROSITE" id="PS00324">
    <property type="entry name" value="ASPARTOKINASE"/>
    <property type="match status" value="1"/>
</dbReference>
<dbReference type="InterPro" id="IPR036393">
    <property type="entry name" value="AceGlu_kinase-like_sf"/>
</dbReference>
<feature type="domain" description="ACT" evidence="8">
    <location>
        <begin position="524"/>
        <end position="590"/>
    </location>
</feature>
<dbReference type="InterPro" id="IPR045865">
    <property type="entry name" value="ACT-like_dom_sf"/>
</dbReference>
<dbReference type="Pfam" id="PF00696">
    <property type="entry name" value="AA_kinase"/>
    <property type="match status" value="1"/>
</dbReference>
<dbReference type="Gene3D" id="3.40.1160.10">
    <property type="entry name" value="Acetylglutamate kinase-like"/>
    <property type="match status" value="1"/>
</dbReference>
<dbReference type="AlphaFoldDB" id="A0A0C3A717"/>
<dbReference type="SUPFAM" id="SSF53633">
    <property type="entry name" value="Carbamate kinase-like"/>
    <property type="match status" value="1"/>
</dbReference>
<feature type="compositionally biased region" description="Low complexity" evidence="7">
    <location>
        <begin position="103"/>
        <end position="122"/>
    </location>
</feature>
<sequence>MSLPPNLHQNSTNPDAPWLVQKFGGTSVGKFALQIARQIVPIYTHQHKLALVFSARSGSTKALGTTNLLLRAVSQVRQRASKPTSGSQTPASTNNNLFRRSRSSSGLSPITPFTMTPTNTTPGDSCKQSSPDFATTIQLIRDEHFSAARESIKNPNILQELEDEITSDCDWLNSYLFAAQVIDEISPRSRDNIIGFGERLSCKLMTAILRDQGIDAEYVSLEDIVPAFDVDPSLGATEGVLDQLFYDSVATAVAQRIRECEPSVPVITGFFGPVPGSLLRQVGRGYTDLLSALLAAGLDASELQIWKEVDGIFTADPRKVPTARLVPVISPDEAAELTYYGSEVVHPFTMEQVIRKKIPIRIKNVKNPSGPGTVILPKPDNIADPTADPIYLTSLSSINSLSPVPTSPLSPALQTYPYYGKRHLPTAVTIKDNIVILNVNSNRARVSHGFLARLFGVLDSFGIVVDLISTSEVHVSLAIDGMSEGEDGGDTCGVKGKKVLDRIVAELQKCGTVTVHPHMSILSLVGKHMRNMIGISGRMFTTLAQGGVNIEMISQGASEVNISCVIQARDAVKALNLIHQSCLGIGINGPTVSGEQMGGLNGCANLAGVGMGGVRGVDGRGGRVGPWLF</sequence>
<evidence type="ECO:0000256" key="5">
    <source>
        <dbReference type="ARBA" id="ARBA00022777"/>
    </source>
</evidence>
<evidence type="ECO:0000313" key="10">
    <source>
        <dbReference type="Proteomes" id="UP000053989"/>
    </source>
</evidence>
<name>A0A0C3A717_9AGAM</name>
<dbReference type="Pfam" id="PF22468">
    <property type="entry name" value="ACT_9"/>
    <property type="match status" value="1"/>
</dbReference>
<reference evidence="9 10" key="1">
    <citation type="submission" date="2014-04" db="EMBL/GenBank/DDBJ databases">
        <authorList>
            <consortium name="DOE Joint Genome Institute"/>
            <person name="Kuo A."/>
            <person name="Kohler A."/>
            <person name="Nagy L.G."/>
            <person name="Floudas D."/>
            <person name="Copeland A."/>
            <person name="Barry K.W."/>
            <person name="Cichocki N."/>
            <person name="Veneault-Fourrey C."/>
            <person name="LaButti K."/>
            <person name="Lindquist E.A."/>
            <person name="Lipzen A."/>
            <person name="Lundell T."/>
            <person name="Morin E."/>
            <person name="Murat C."/>
            <person name="Sun H."/>
            <person name="Tunlid A."/>
            <person name="Henrissat B."/>
            <person name="Grigoriev I.V."/>
            <person name="Hibbett D.S."/>
            <person name="Martin F."/>
            <person name="Nordberg H.P."/>
            <person name="Cantor M.N."/>
            <person name="Hua S.X."/>
        </authorList>
    </citation>
    <scope>NUCLEOTIDE SEQUENCE [LARGE SCALE GENOMIC DNA]</scope>
    <source>
        <strain evidence="9 10">Foug A</strain>
    </source>
</reference>
<dbReference type="EC" id="2.7.2.4" evidence="2"/>
<evidence type="ECO:0000256" key="4">
    <source>
        <dbReference type="ARBA" id="ARBA00022741"/>
    </source>
</evidence>
<dbReference type="STRING" id="1036808.A0A0C3A717"/>
<dbReference type="InterPro" id="IPR054352">
    <property type="entry name" value="ACT_Aspartokinase"/>
</dbReference>
<dbReference type="InterPro" id="IPR001048">
    <property type="entry name" value="Asp/Glu/Uridylate_kinase"/>
</dbReference>
<evidence type="ECO:0000313" key="9">
    <source>
        <dbReference type="EMBL" id="KIM69478.1"/>
    </source>
</evidence>
<dbReference type="FunCoup" id="A0A0C3A717">
    <property type="interactions" value="200"/>
</dbReference>
<gene>
    <name evidence="9" type="ORF">SCLCIDRAFT_1207904</name>
</gene>
<keyword evidence="6" id="KW-0067">ATP-binding</keyword>
<dbReference type="InParanoid" id="A0A0C3A717"/>
<proteinExistence type="inferred from homology"/>
<dbReference type="HOGENOM" id="CLU_009116_6_4_1"/>
<organism evidence="9 10">
    <name type="scientific">Scleroderma citrinum Foug A</name>
    <dbReference type="NCBI Taxonomy" id="1036808"/>
    <lineage>
        <taxon>Eukaryota</taxon>
        <taxon>Fungi</taxon>
        <taxon>Dikarya</taxon>
        <taxon>Basidiomycota</taxon>
        <taxon>Agaricomycotina</taxon>
        <taxon>Agaricomycetes</taxon>
        <taxon>Agaricomycetidae</taxon>
        <taxon>Boletales</taxon>
        <taxon>Sclerodermatineae</taxon>
        <taxon>Sclerodermataceae</taxon>
        <taxon>Scleroderma</taxon>
    </lineage>
</organism>
<dbReference type="GO" id="GO:0005829">
    <property type="term" value="C:cytosol"/>
    <property type="evidence" value="ECO:0007669"/>
    <property type="project" value="TreeGrafter"/>
</dbReference>
<dbReference type="EMBL" id="KN822006">
    <property type="protein sequence ID" value="KIM69478.1"/>
    <property type="molecule type" value="Genomic_DNA"/>
</dbReference>
<evidence type="ECO:0000256" key="1">
    <source>
        <dbReference type="ARBA" id="ARBA00010122"/>
    </source>
</evidence>
<dbReference type="PROSITE" id="PS51671">
    <property type="entry name" value="ACT"/>
    <property type="match status" value="1"/>
</dbReference>
<protein>
    <recommendedName>
        <fullName evidence="2">aspartate kinase</fullName>
        <ecNumber evidence="2">2.7.2.4</ecNumber>
    </recommendedName>
</protein>
<feature type="compositionally biased region" description="Polar residues" evidence="7">
    <location>
        <begin position="76"/>
        <end position="98"/>
    </location>
</feature>
<accession>A0A0C3A717</accession>
<dbReference type="PANTHER" id="PTHR21499:SF59">
    <property type="entry name" value="ASPARTOKINASE"/>
    <property type="match status" value="1"/>
</dbReference>
<dbReference type="OrthoDB" id="4323675at2759"/>
<evidence type="ECO:0000256" key="2">
    <source>
        <dbReference type="ARBA" id="ARBA00013059"/>
    </source>
</evidence>
<feature type="region of interest" description="Disordered" evidence="7">
    <location>
        <begin position="76"/>
        <end position="130"/>
    </location>
</feature>
<dbReference type="GO" id="GO:0009090">
    <property type="term" value="P:homoserine biosynthetic process"/>
    <property type="evidence" value="ECO:0007669"/>
    <property type="project" value="TreeGrafter"/>
</dbReference>
<dbReference type="InterPro" id="IPR018042">
    <property type="entry name" value="Aspartate_kinase_CS"/>
</dbReference>
<dbReference type="PANTHER" id="PTHR21499">
    <property type="entry name" value="ASPARTATE KINASE"/>
    <property type="match status" value="1"/>
</dbReference>
<keyword evidence="4" id="KW-0547">Nucleotide-binding</keyword>
<evidence type="ECO:0000256" key="3">
    <source>
        <dbReference type="ARBA" id="ARBA00022679"/>
    </source>
</evidence>
<dbReference type="InterPro" id="IPR001341">
    <property type="entry name" value="Asp_kinase"/>
</dbReference>
<dbReference type="Proteomes" id="UP000053989">
    <property type="component" value="Unassembled WGS sequence"/>
</dbReference>
<evidence type="ECO:0000256" key="6">
    <source>
        <dbReference type="ARBA" id="ARBA00022840"/>
    </source>
</evidence>
<keyword evidence="3" id="KW-0808">Transferase</keyword>